<feature type="region of interest" description="Disordered" evidence="5">
    <location>
        <begin position="182"/>
        <end position="209"/>
    </location>
</feature>
<organism evidence="6 7">
    <name type="scientific">Deinococcus rufus</name>
    <dbReference type="NCBI Taxonomy" id="2136097"/>
    <lineage>
        <taxon>Bacteria</taxon>
        <taxon>Thermotogati</taxon>
        <taxon>Deinococcota</taxon>
        <taxon>Deinococci</taxon>
        <taxon>Deinococcales</taxon>
        <taxon>Deinococcaceae</taxon>
        <taxon>Deinococcus</taxon>
    </lineage>
</organism>
<dbReference type="NCBIfam" id="TIGR02727">
    <property type="entry name" value="MTHFS_bact"/>
    <property type="match status" value="1"/>
</dbReference>
<dbReference type="Proteomes" id="UP001595803">
    <property type="component" value="Unassembled WGS sequence"/>
</dbReference>
<dbReference type="RefSeq" id="WP_322473969.1">
    <property type="nucleotide sequence ID" value="NZ_JBHRZG010000008.1"/>
</dbReference>
<evidence type="ECO:0000256" key="5">
    <source>
        <dbReference type="SAM" id="MobiDB-lite"/>
    </source>
</evidence>
<sequence>MPPPPPTAPKSEWRAWARSTRAALPDVSAGITAHLRAFLHGHGIERVLAYRAVSGEPDVSGLAPDFDLSTTRARFRPEVRLTLHPWHTATEVSRFGALQPPADAPRVALHHVQAILLPALAFDTRGVRLGYGGGFYDRLLPKFTGVTIGVIHSALLVPELPGEAHDCPVAWVATEGGVVRMGQDGRYPSPPSASQLCESPTLPHKEGGS</sequence>
<keyword evidence="2 4" id="KW-0547">Nucleotide-binding</keyword>
<evidence type="ECO:0000256" key="4">
    <source>
        <dbReference type="RuleBase" id="RU361279"/>
    </source>
</evidence>
<dbReference type="Pfam" id="PF01812">
    <property type="entry name" value="5-FTHF_cyc-lig"/>
    <property type="match status" value="1"/>
</dbReference>
<dbReference type="GO" id="GO:0030272">
    <property type="term" value="F:5-formyltetrahydrofolate cyclo-ligase activity"/>
    <property type="evidence" value="ECO:0007669"/>
    <property type="project" value="UniProtKB-EC"/>
</dbReference>
<keyword evidence="6" id="KW-0436">Ligase</keyword>
<comment type="caution">
    <text evidence="6">The sequence shown here is derived from an EMBL/GenBank/DDBJ whole genome shotgun (WGS) entry which is preliminary data.</text>
</comment>
<keyword evidence="4" id="KW-0479">Metal-binding</keyword>
<dbReference type="EC" id="6.3.3.2" evidence="4"/>
<accession>A0ABV7Z6T1</accession>
<comment type="cofactor">
    <cofactor evidence="4">
        <name>Mg(2+)</name>
        <dbReference type="ChEBI" id="CHEBI:18420"/>
    </cofactor>
</comment>
<evidence type="ECO:0000256" key="3">
    <source>
        <dbReference type="ARBA" id="ARBA00022840"/>
    </source>
</evidence>
<evidence type="ECO:0000313" key="6">
    <source>
        <dbReference type="EMBL" id="MFC3832788.1"/>
    </source>
</evidence>
<keyword evidence="4" id="KW-0460">Magnesium</keyword>
<keyword evidence="3 4" id="KW-0067">ATP-binding</keyword>
<evidence type="ECO:0000256" key="1">
    <source>
        <dbReference type="ARBA" id="ARBA00010638"/>
    </source>
</evidence>
<reference evidence="7" key="1">
    <citation type="journal article" date="2019" name="Int. J. Syst. Evol. Microbiol.">
        <title>The Global Catalogue of Microorganisms (GCM) 10K type strain sequencing project: providing services to taxonomists for standard genome sequencing and annotation.</title>
        <authorList>
            <consortium name="The Broad Institute Genomics Platform"/>
            <consortium name="The Broad Institute Genome Sequencing Center for Infectious Disease"/>
            <person name="Wu L."/>
            <person name="Ma J."/>
        </authorList>
    </citation>
    <scope>NUCLEOTIDE SEQUENCE [LARGE SCALE GENOMIC DNA]</scope>
    <source>
        <strain evidence="7">CCTCC AB 2017081</strain>
    </source>
</reference>
<protein>
    <recommendedName>
        <fullName evidence="4">5-formyltetrahydrofolate cyclo-ligase</fullName>
        <ecNumber evidence="4">6.3.3.2</ecNumber>
    </recommendedName>
</protein>
<dbReference type="InterPro" id="IPR024185">
    <property type="entry name" value="FTHF_cligase-like_sf"/>
</dbReference>
<dbReference type="Gene3D" id="3.40.50.10420">
    <property type="entry name" value="NagB/RpiA/CoA transferase-like"/>
    <property type="match status" value="1"/>
</dbReference>
<dbReference type="PANTHER" id="PTHR23407">
    <property type="entry name" value="ATPASE INHIBITOR/5-FORMYLTETRAHYDROFOLATE CYCLO-LIGASE"/>
    <property type="match status" value="1"/>
</dbReference>
<dbReference type="PANTHER" id="PTHR23407:SF1">
    <property type="entry name" value="5-FORMYLTETRAHYDROFOLATE CYCLO-LIGASE"/>
    <property type="match status" value="1"/>
</dbReference>
<name>A0ABV7Z6T1_9DEIO</name>
<dbReference type="InterPro" id="IPR037171">
    <property type="entry name" value="NagB/RpiA_transferase-like"/>
</dbReference>
<dbReference type="SUPFAM" id="SSF100950">
    <property type="entry name" value="NagB/RpiA/CoA transferase-like"/>
    <property type="match status" value="1"/>
</dbReference>
<dbReference type="EMBL" id="JBHRZG010000008">
    <property type="protein sequence ID" value="MFC3832788.1"/>
    <property type="molecule type" value="Genomic_DNA"/>
</dbReference>
<gene>
    <name evidence="6" type="ORF">ACFOSB_07955</name>
</gene>
<comment type="catalytic activity">
    <reaction evidence="4">
        <text>(6S)-5-formyl-5,6,7,8-tetrahydrofolate + ATP = (6R)-5,10-methenyltetrahydrofolate + ADP + phosphate</text>
        <dbReference type="Rhea" id="RHEA:10488"/>
        <dbReference type="ChEBI" id="CHEBI:30616"/>
        <dbReference type="ChEBI" id="CHEBI:43474"/>
        <dbReference type="ChEBI" id="CHEBI:57455"/>
        <dbReference type="ChEBI" id="CHEBI:57457"/>
        <dbReference type="ChEBI" id="CHEBI:456216"/>
        <dbReference type="EC" id="6.3.3.2"/>
    </reaction>
</comment>
<evidence type="ECO:0000313" key="7">
    <source>
        <dbReference type="Proteomes" id="UP001595803"/>
    </source>
</evidence>
<evidence type="ECO:0000256" key="2">
    <source>
        <dbReference type="ARBA" id="ARBA00022741"/>
    </source>
</evidence>
<comment type="similarity">
    <text evidence="1 4">Belongs to the 5-formyltetrahydrofolate cyclo-ligase family.</text>
</comment>
<keyword evidence="7" id="KW-1185">Reference proteome</keyword>
<proteinExistence type="inferred from homology"/>
<dbReference type="InterPro" id="IPR002698">
    <property type="entry name" value="FTHF_cligase"/>
</dbReference>